<evidence type="ECO:0000313" key="2">
    <source>
        <dbReference type="Proteomes" id="UP000315369"/>
    </source>
</evidence>
<dbReference type="AlphaFoldDB" id="A0A540WP44"/>
<dbReference type="Proteomes" id="UP000315369">
    <property type="component" value="Unassembled WGS sequence"/>
</dbReference>
<evidence type="ECO:0008006" key="3">
    <source>
        <dbReference type="Google" id="ProtNLM"/>
    </source>
</evidence>
<comment type="caution">
    <text evidence="1">The sequence shown here is derived from an EMBL/GenBank/DDBJ whole genome shotgun (WGS) entry which is preliminary data.</text>
</comment>
<name>A0A540WP44_9BACT</name>
<dbReference type="EMBL" id="VIFM01000230">
    <property type="protein sequence ID" value="TQF10779.1"/>
    <property type="molecule type" value="Genomic_DNA"/>
</dbReference>
<dbReference type="PROSITE" id="PS51257">
    <property type="entry name" value="PROKAR_LIPOPROTEIN"/>
    <property type="match status" value="1"/>
</dbReference>
<dbReference type="OrthoDB" id="9933436at2"/>
<proteinExistence type="predicted"/>
<accession>A0A540WP44</accession>
<organism evidence="1 2">
    <name type="scientific">Myxococcus llanfairpwllgwyngyllgogerychwyrndrobwllllantysiliogogogochensis</name>
    <dbReference type="NCBI Taxonomy" id="2590453"/>
    <lineage>
        <taxon>Bacteria</taxon>
        <taxon>Pseudomonadati</taxon>
        <taxon>Myxococcota</taxon>
        <taxon>Myxococcia</taxon>
        <taxon>Myxococcales</taxon>
        <taxon>Cystobacterineae</taxon>
        <taxon>Myxococcaceae</taxon>
        <taxon>Myxococcus</taxon>
    </lineage>
</organism>
<reference evidence="1 2" key="1">
    <citation type="submission" date="2019-06" db="EMBL/GenBank/DDBJ databases">
        <authorList>
            <person name="Livingstone P."/>
            <person name="Whitworth D."/>
        </authorList>
    </citation>
    <scope>NUCLEOTIDE SEQUENCE [LARGE SCALE GENOMIC DNA]</scope>
    <source>
        <strain evidence="1 2">AM401</strain>
    </source>
</reference>
<protein>
    <recommendedName>
        <fullName evidence="3">Lipoprotein</fullName>
    </recommendedName>
</protein>
<gene>
    <name evidence="1" type="ORF">FJV41_37700</name>
</gene>
<evidence type="ECO:0000313" key="1">
    <source>
        <dbReference type="EMBL" id="TQF10779.1"/>
    </source>
</evidence>
<dbReference type="RefSeq" id="WP_141647451.1">
    <property type="nucleotide sequence ID" value="NZ_VIFM01000230.1"/>
</dbReference>
<keyword evidence="2" id="KW-1185">Reference proteome</keyword>
<sequence>MNSLGRLAVVCGLLTLIGCGPEAPVPEASEEATTSQTAVPVGHPICPEVMPPLCEDGDLYPIYSGKCLIGFNCVPHVVANAICPNPVYPAPGFCEDGIITPVYVGGCIVRYTCTR</sequence>